<dbReference type="Proteomes" id="UP000199468">
    <property type="component" value="Unassembled WGS sequence"/>
</dbReference>
<dbReference type="PROSITE" id="PS51318">
    <property type="entry name" value="TAT"/>
    <property type="match status" value="1"/>
</dbReference>
<dbReference type="EMBL" id="FNBZ01000003">
    <property type="protein sequence ID" value="SDG28367.1"/>
    <property type="molecule type" value="Genomic_DNA"/>
</dbReference>
<dbReference type="InterPro" id="IPR006311">
    <property type="entry name" value="TAT_signal"/>
</dbReference>
<dbReference type="NCBIfam" id="NF037995">
    <property type="entry name" value="TRAP_S1"/>
    <property type="match status" value="1"/>
</dbReference>
<keyword evidence="6" id="KW-1185">Reference proteome</keyword>
<evidence type="ECO:0000313" key="5">
    <source>
        <dbReference type="EMBL" id="SDG28367.1"/>
    </source>
</evidence>
<evidence type="ECO:0000313" key="6">
    <source>
        <dbReference type="Proteomes" id="UP000199468"/>
    </source>
</evidence>
<sequence length="331" mass="35688">MMTRLTKRSLLQGSAAVGATVFMPAVARAQATVLRWGEMLPATHPQVQMVERIAKQVKEKTSGRVDIQSFPAGQLGSGKDMMESVSSGALTMTTDGAAALGSFLPQLSVVEAPYLWRDAAHMSKVAKAPVFTQMNAELEKKRGMRMMAVTYYGKRHLTTGSKAVKSAADVAGLKLRVPPVDTFRAMVEAWGAKATPVNFNELYLALSQGAVDGQENPLPTIHSAKLQEVQKHLILTGHIITPRLVIVNSDFWKGLKDADRTEVEAAIADGVAWQDAELTSQENSLVATLKAGGMTVTEPDLESFSKPVLASLPKQFESKWGKGTWDALAAL</sequence>
<dbReference type="CDD" id="cd13672">
    <property type="entry name" value="PBP2_TRAP_Siap"/>
    <property type="match status" value="1"/>
</dbReference>
<dbReference type="PANTHER" id="PTHR33376">
    <property type="match status" value="1"/>
</dbReference>
<evidence type="ECO:0000256" key="3">
    <source>
        <dbReference type="ARBA" id="ARBA00022448"/>
    </source>
</evidence>
<accession>A0ABY0P2V6</accession>
<name>A0ABY0P2V6_9HYPH</name>
<dbReference type="InterPro" id="IPR018389">
    <property type="entry name" value="DctP_fam"/>
</dbReference>
<comment type="subcellular location">
    <subcellularLocation>
        <location evidence="1">Cell envelope</location>
    </subcellularLocation>
</comment>
<reference evidence="5 6" key="1">
    <citation type="submission" date="2016-10" db="EMBL/GenBank/DDBJ databases">
        <authorList>
            <person name="Varghese N."/>
            <person name="Submissions S."/>
        </authorList>
    </citation>
    <scope>NUCLEOTIDE SEQUENCE [LARGE SCALE GENOMIC DNA]</scope>
    <source>
        <strain evidence="5 6">DSM 26672</strain>
    </source>
</reference>
<dbReference type="PANTHER" id="PTHR33376:SF4">
    <property type="entry name" value="SIALIC ACID-BINDING PERIPLASMIC PROTEIN SIAP"/>
    <property type="match status" value="1"/>
</dbReference>
<dbReference type="PIRSF" id="PIRSF006470">
    <property type="entry name" value="DctB"/>
    <property type="match status" value="1"/>
</dbReference>
<organism evidence="5 6">
    <name type="scientific">Bosea robiniae</name>
    <dbReference type="NCBI Taxonomy" id="1036780"/>
    <lineage>
        <taxon>Bacteria</taxon>
        <taxon>Pseudomonadati</taxon>
        <taxon>Pseudomonadota</taxon>
        <taxon>Alphaproteobacteria</taxon>
        <taxon>Hyphomicrobiales</taxon>
        <taxon>Boseaceae</taxon>
        <taxon>Bosea</taxon>
    </lineage>
</organism>
<gene>
    <name evidence="5" type="ORF">SAMN05421844_103406</name>
</gene>
<dbReference type="Gene3D" id="3.40.190.170">
    <property type="entry name" value="Bacterial extracellular solute-binding protein, family 7"/>
    <property type="match status" value="1"/>
</dbReference>
<comment type="caution">
    <text evidence="5">The sequence shown here is derived from an EMBL/GenBank/DDBJ whole genome shotgun (WGS) entry which is preliminary data.</text>
</comment>
<dbReference type="InterPro" id="IPR038404">
    <property type="entry name" value="TRAP_DctP_sf"/>
</dbReference>
<keyword evidence="4" id="KW-0732">Signal</keyword>
<protein>
    <submittedName>
        <fullName evidence="5">Tripartite ATP-independent transporter solute receptor, DctP family</fullName>
    </submittedName>
</protein>
<keyword evidence="5" id="KW-0675">Receptor</keyword>
<dbReference type="InterPro" id="IPR004682">
    <property type="entry name" value="TRAP_DctP"/>
</dbReference>
<comment type="similarity">
    <text evidence="2">Belongs to the bacterial solute-binding protein 7 family.</text>
</comment>
<proteinExistence type="inferred from homology"/>
<evidence type="ECO:0000256" key="1">
    <source>
        <dbReference type="ARBA" id="ARBA00004196"/>
    </source>
</evidence>
<keyword evidence="3" id="KW-0813">Transport</keyword>
<dbReference type="NCBIfam" id="TIGR00787">
    <property type="entry name" value="dctP"/>
    <property type="match status" value="1"/>
</dbReference>
<dbReference type="Pfam" id="PF03480">
    <property type="entry name" value="DctP"/>
    <property type="match status" value="1"/>
</dbReference>
<evidence type="ECO:0000256" key="4">
    <source>
        <dbReference type="ARBA" id="ARBA00022729"/>
    </source>
</evidence>
<evidence type="ECO:0000256" key="2">
    <source>
        <dbReference type="ARBA" id="ARBA00009023"/>
    </source>
</evidence>